<proteinExistence type="predicted"/>
<keyword evidence="1" id="KW-0378">Hydrolase</keyword>
<name>A0ACB9SWX0_HOLOL</name>
<comment type="caution">
    <text evidence="1">The sequence shown here is derived from an EMBL/GenBank/DDBJ whole genome shotgun (WGS) entry which is preliminary data.</text>
</comment>
<keyword evidence="1" id="KW-0645">Protease</keyword>
<keyword evidence="1" id="KW-0482">Metalloprotease</keyword>
<dbReference type="EMBL" id="CM043020">
    <property type="protein sequence ID" value="KAI4459048.1"/>
    <property type="molecule type" value="Genomic_DNA"/>
</dbReference>
<gene>
    <name evidence="1" type="ORF">MML48_6g00015020</name>
</gene>
<sequence>MYDTPTEHSFHPADILPGVMYDGTFQCKELLGPNSALCMTGIECDNLICYVEDKGCVETHTGVAPGTSCGEKMWCIRGECIEIGERLQTVDGGWGSWSDWSECTRTCGSGVAIQERHCENPRPKNGGKYCEGDHMRHKICATETEAIKLETFKYFRNVFGTFNVPGSMAWMGNIRPKQEAVRIPGPITDAISIWLVISENVTIRYSYGVPTTKKRKPSFYWDFIRWKRCSADCGPGVQESFPSCIEKIGGEVDNRYCKNLRKPNVQIRTCEIAPCVARWFVGDWQDCNKCPKGKRNRIVKCVRPTGQGEGEVIFVSDSQCVGPKPKSKEACTCAVNNESASRKRDVSVDDIGHVIAESPGDAKAKTKEELEVDSEGNIMKAKEDIFQNTTTITVNDTGPLPRVESTTMSVTTVRHTNTSSTVAIKTSTQPAHNGTANLENVSDTDECKNVSLANQYKDIKVNISAPHCPTNVEYDEDLYCNETNYDENHMHSSEGPHFVNLTTCIVLSVAEIDEDEDNTTNYDDYVTEAIDLNATLSTCTPPESILNASANSNICSKLSSLIGQTVLDKEPIDNISLTIHSEPENGKRPIVTKLHGKEAVEFMDEMQKDFENNKTRIK</sequence>
<organism evidence="1 2">
    <name type="scientific">Holotrichia oblita</name>
    <name type="common">Chafer beetle</name>
    <dbReference type="NCBI Taxonomy" id="644536"/>
    <lineage>
        <taxon>Eukaryota</taxon>
        <taxon>Metazoa</taxon>
        <taxon>Ecdysozoa</taxon>
        <taxon>Arthropoda</taxon>
        <taxon>Hexapoda</taxon>
        <taxon>Insecta</taxon>
        <taxon>Pterygota</taxon>
        <taxon>Neoptera</taxon>
        <taxon>Endopterygota</taxon>
        <taxon>Coleoptera</taxon>
        <taxon>Polyphaga</taxon>
        <taxon>Scarabaeiformia</taxon>
        <taxon>Scarabaeidae</taxon>
        <taxon>Melolonthinae</taxon>
        <taxon>Holotrichia</taxon>
    </lineage>
</organism>
<dbReference type="Proteomes" id="UP001056778">
    <property type="component" value="Chromosome 6"/>
</dbReference>
<evidence type="ECO:0000313" key="1">
    <source>
        <dbReference type="EMBL" id="KAI4459048.1"/>
    </source>
</evidence>
<keyword evidence="2" id="KW-1185">Reference proteome</keyword>
<evidence type="ECO:0000313" key="2">
    <source>
        <dbReference type="Proteomes" id="UP001056778"/>
    </source>
</evidence>
<reference evidence="1" key="1">
    <citation type="submission" date="2022-04" db="EMBL/GenBank/DDBJ databases">
        <title>Chromosome-scale genome assembly of Holotrichia oblita Faldermann.</title>
        <authorList>
            <person name="Rongchong L."/>
        </authorList>
    </citation>
    <scope>NUCLEOTIDE SEQUENCE</scope>
    <source>
        <strain evidence="1">81SQS9</strain>
    </source>
</reference>
<protein>
    <submittedName>
        <fullName evidence="1">Adamts a disintegrin and metalloprotease with thrombospondin motifs protease</fullName>
    </submittedName>
</protein>
<accession>A0ACB9SWX0</accession>